<organism evidence="2 3">
    <name type="scientific">Meloidogyne hapla</name>
    <name type="common">Root-knot nematode worm</name>
    <dbReference type="NCBI Taxonomy" id="6305"/>
    <lineage>
        <taxon>Eukaryota</taxon>
        <taxon>Metazoa</taxon>
        <taxon>Ecdysozoa</taxon>
        <taxon>Nematoda</taxon>
        <taxon>Chromadorea</taxon>
        <taxon>Rhabditida</taxon>
        <taxon>Tylenchina</taxon>
        <taxon>Tylenchomorpha</taxon>
        <taxon>Tylenchoidea</taxon>
        <taxon>Meloidogynidae</taxon>
        <taxon>Meloidogyninae</taxon>
        <taxon>Meloidogyne</taxon>
    </lineage>
</organism>
<dbReference type="WBParaSite" id="MhA1_Contig1723.frz3.gene3">
    <property type="protein sequence ID" value="MhA1_Contig1723.frz3.gene3"/>
    <property type="gene ID" value="MhA1_Contig1723.frz3.gene3"/>
</dbReference>
<feature type="region of interest" description="Disordered" evidence="1">
    <location>
        <begin position="1"/>
        <end position="52"/>
    </location>
</feature>
<evidence type="ECO:0000256" key="1">
    <source>
        <dbReference type="SAM" id="MobiDB-lite"/>
    </source>
</evidence>
<evidence type="ECO:0000313" key="3">
    <source>
        <dbReference type="WBParaSite" id="MhA1_Contig1723.frz3.gene3"/>
    </source>
</evidence>
<feature type="compositionally biased region" description="Low complexity" evidence="1">
    <location>
        <begin position="1"/>
        <end position="12"/>
    </location>
</feature>
<dbReference type="Proteomes" id="UP000095281">
    <property type="component" value="Unplaced"/>
</dbReference>
<sequence length="129" mass="15102">MPKSHQQQQQKAPAPPALPPPNLSLLSFVRRNEEEMPNGWQRRPSTITTPNRKEEINEKEWKEKIKFKQRNNKTKLLLFGTPQLGAHNWAHTVGRRRFGATNWARNSKMQIIARSKELFKLRRITPKSA</sequence>
<dbReference type="AlphaFoldDB" id="A0A1I8BAQ6"/>
<protein>
    <submittedName>
        <fullName evidence="3">Uncharacterized protein</fullName>
    </submittedName>
</protein>
<feature type="compositionally biased region" description="Pro residues" evidence="1">
    <location>
        <begin position="13"/>
        <end position="22"/>
    </location>
</feature>
<evidence type="ECO:0000313" key="2">
    <source>
        <dbReference type="Proteomes" id="UP000095281"/>
    </source>
</evidence>
<keyword evidence="2" id="KW-1185">Reference proteome</keyword>
<accession>A0A1I8BAQ6</accession>
<name>A0A1I8BAQ6_MELHA</name>
<proteinExistence type="predicted"/>
<reference evidence="3" key="1">
    <citation type="submission" date="2016-11" db="UniProtKB">
        <authorList>
            <consortium name="WormBaseParasite"/>
        </authorList>
    </citation>
    <scope>IDENTIFICATION</scope>
</reference>